<proteinExistence type="predicted"/>
<organism evidence="3 4">
    <name type="scientific">Hibiscus syriacus</name>
    <name type="common">Rose of Sharon</name>
    <dbReference type="NCBI Taxonomy" id="106335"/>
    <lineage>
        <taxon>Eukaryota</taxon>
        <taxon>Viridiplantae</taxon>
        <taxon>Streptophyta</taxon>
        <taxon>Embryophyta</taxon>
        <taxon>Tracheophyta</taxon>
        <taxon>Spermatophyta</taxon>
        <taxon>Magnoliopsida</taxon>
        <taxon>eudicotyledons</taxon>
        <taxon>Gunneridae</taxon>
        <taxon>Pentapetalae</taxon>
        <taxon>rosids</taxon>
        <taxon>malvids</taxon>
        <taxon>Malvales</taxon>
        <taxon>Malvaceae</taxon>
        <taxon>Malvoideae</taxon>
        <taxon>Hibiscus</taxon>
    </lineage>
</organism>
<protein>
    <submittedName>
        <fullName evidence="3">BCL-2-associated athanoprotein 7</fullName>
    </submittedName>
</protein>
<keyword evidence="4" id="KW-1185">Reference proteome</keyword>
<evidence type="ECO:0000259" key="2">
    <source>
        <dbReference type="Pfam" id="PF24583"/>
    </source>
</evidence>
<accession>A0A6A2Y4S5</accession>
<dbReference type="Pfam" id="PF24583">
    <property type="entry name" value="DUF7610"/>
    <property type="match status" value="1"/>
</dbReference>
<reference evidence="3" key="1">
    <citation type="submission" date="2019-09" db="EMBL/GenBank/DDBJ databases">
        <title>Draft genome information of white flower Hibiscus syriacus.</title>
        <authorList>
            <person name="Kim Y.-M."/>
        </authorList>
    </citation>
    <scope>NUCLEOTIDE SEQUENCE [LARGE SCALE GENOMIC DNA]</scope>
    <source>
        <strain evidence="3">YM2019G1</strain>
    </source>
</reference>
<dbReference type="Proteomes" id="UP000436088">
    <property type="component" value="Unassembled WGS sequence"/>
</dbReference>
<feature type="domain" description="DUF7610" evidence="2">
    <location>
        <begin position="8"/>
        <end position="84"/>
    </location>
</feature>
<comment type="caution">
    <text evidence="3">The sequence shown here is derived from an EMBL/GenBank/DDBJ whole genome shotgun (WGS) entry which is preliminary data.</text>
</comment>
<keyword evidence="1" id="KW-0812">Transmembrane</keyword>
<gene>
    <name evidence="3" type="ORF">F3Y22_tig00112044pilonHSYRG00136</name>
</gene>
<keyword evidence="1" id="KW-0472">Membrane</keyword>
<keyword evidence="1" id="KW-1133">Transmembrane helix</keyword>
<evidence type="ECO:0000313" key="4">
    <source>
        <dbReference type="Proteomes" id="UP000436088"/>
    </source>
</evidence>
<dbReference type="AlphaFoldDB" id="A0A6A2Y4S5"/>
<evidence type="ECO:0000256" key="1">
    <source>
        <dbReference type="SAM" id="Phobius"/>
    </source>
</evidence>
<evidence type="ECO:0000313" key="3">
    <source>
        <dbReference type="EMBL" id="KAE8670926.1"/>
    </source>
</evidence>
<sequence length="229" mass="25626">MTKRYTILQKKLKELESQLNQVLSLPLNTQCHQSLSQDIQLRFLFLNNLLSAEVVSRPRNPFHLQHIAERLLELEAAFKEWDGFQSSAPDHVEQGSPCSCTESCLNDEGEAAEAAEEGSSELISLSHLEQAVEASTELRLVAGLDFEGFKEQDEMEHVVKKEMSDEEDSVEARKTSMVKGEERSGVWFGKSLAIGVLIGMILMAVLMVRFYGCCLCYEGADYTDSLTPT</sequence>
<name>A0A6A2Y4S5_HIBSY</name>
<dbReference type="EMBL" id="VEPZ02001491">
    <property type="protein sequence ID" value="KAE8670926.1"/>
    <property type="molecule type" value="Genomic_DNA"/>
</dbReference>
<dbReference type="InterPro" id="IPR056029">
    <property type="entry name" value="DUF7610"/>
</dbReference>
<feature type="transmembrane region" description="Helical" evidence="1">
    <location>
        <begin position="192"/>
        <end position="212"/>
    </location>
</feature>